<dbReference type="EnsemblMetazoa" id="ASIC014819-RA">
    <property type="protein sequence ID" value="ASIC014819-PA"/>
    <property type="gene ID" value="ASIC014819"/>
</dbReference>
<dbReference type="VEuPathDB" id="VectorBase:ASIC014819"/>
<reference evidence="2" key="2">
    <citation type="submission" date="2020-05" db="UniProtKB">
        <authorList>
            <consortium name="EnsemblMetazoa"/>
        </authorList>
    </citation>
    <scope>IDENTIFICATION</scope>
</reference>
<keyword evidence="3" id="KW-1185">Reference proteome</keyword>
<dbReference type="EMBL" id="KE525321">
    <property type="protein sequence ID" value="KFB46812.1"/>
    <property type="molecule type" value="Genomic_DNA"/>
</dbReference>
<evidence type="ECO:0000313" key="2">
    <source>
        <dbReference type="EnsemblMetazoa" id="ASIC014819-PA"/>
    </source>
</evidence>
<reference evidence="1 3" key="1">
    <citation type="journal article" date="2014" name="BMC Genomics">
        <title>Genome sequence of Anopheles sinensis provides insight into genetics basis of mosquito competence for malaria parasites.</title>
        <authorList>
            <person name="Zhou D."/>
            <person name="Zhang D."/>
            <person name="Ding G."/>
            <person name="Shi L."/>
            <person name="Hou Q."/>
            <person name="Ye Y."/>
            <person name="Xu Y."/>
            <person name="Zhou H."/>
            <person name="Xiong C."/>
            <person name="Li S."/>
            <person name="Yu J."/>
            <person name="Hong S."/>
            <person name="Yu X."/>
            <person name="Zou P."/>
            <person name="Chen C."/>
            <person name="Chang X."/>
            <person name="Wang W."/>
            <person name="Lv Y."/>
            <person name="Sun Y."/>
            <person name="Ma L."/>
            <person name="Shen B."/>
            <person name="Zhu C."/>
        </authorList>
    </citation>
    <scope>NUCLEOTIDE SEQUENCE [LARGE SCALE GENOMIC DNA]</scope>
</reference>
<gene>
    <name evidence="1" type="ORF">ZHAS_00014819</name>
</gene>
<evidence type="ECO:0000313" key="1">
    <source>
        <dbReference type="EMBL" id="KFB46812.1"/>
    </source>
</evidence>
<dbReference type="EMBL" id="ATLV01021669">
    <property type="status" value="NOT_ANNOTATED_CDS"/>
    <property type="molecule type" value="Genomic_DNA"/>
</dbReference>
<name>A0A084W9B8_ANOSI</name>
<protein>
    <submittedName>
        <fullName evidence="1 2">Uncharacterized protein</fullName>
    </submittedName>
</protein>
<organism evidence="1">
    <name type="scientific">Anopheles sinensis</name>
    <name type="common">Mosquito</name>
    <dbReference type="NCBI Taxonomy" id="74873"/>
    <lineage>
        <taxon>Eukaryota</taxon>
        <taxon>Metazoa</taxon>
        <taxon>Ecdysozoa</taxon>
        <taxon>Arthropoda</taxon>
        <taxon>Hexapoda</taxon>
        <taxon>Insecta</taxon>
        <taxon>Pterygota</taxon>
        <taxon>Neoptera</taxon>
        <taxon>Endopterygota</taxon>
        <taxon>Diptera</taxon>
        <taxon>Nematocera</taxon>
        <taxon>Culicoidea</taxon>
        <taxon>Culicidae</taxon>
        <taxon>Anophelinae</taxon>
        <taxon>Anopheles</taxon>
    </lineage>
</organism>
<proteinExistence type="predicted"/>
<dbReference type="AlphaFoldDB" id="A0A084W9B8"/>
<evidence type="ECO:0000313" key="3">
    <source>
        <dbReference type="Proteomes" id="UP000030765"/>
    </source>
</evidence>
<accession>A0A084W9B8</accession>
<dbReference type="Proteomes" id="UP000030765">
    <property type="component" value="Unassembled WGS sequence"/>
</dbReference>
<sequence length="54" mass="6328">MDPAFRQCKFGFTVEWFVWFSTWQSTVSSFICRQTISVVVLLRYLPDIGSTFAK</sequence>